<evidence type="ECO:0000313" key="2">
    <source>
        <dbReference type="EMBL" id="KAK8064666.1"/>
    </source>
</evidence>
<feature type="compositionally biased region" description="Basic and acidic residues" evidence="1">
    <location>
        <begin position="1"/>
        <end position="19"/>
    </location>
</feature>
<organism evidence="2 3">
    <name type="scientific">Apiospora phragmitis</name>
    <dbReference type="NCBI Taxonomy" id="2905665"/>
    <lineage>
        <taxon>Eukaryota</taxon>
        <taxon>Fungi</taxon>
        <taxon>Dikarya</taxon>
        <taxon>Ascomycota</taxon>
        <taxon>Pezizomycotina</taxon>
        <taxon>Sordariomycetes</taxon>
        <taxon>Xylariomycetidae</taxon>
        <taxon>Amphisphaeriales</taxon>
        <taxon>Apiosporaceae</taxon>
        <taxon>Apiospora</taxon>
    </lineage>
</organism>
<protein>
    <submittedName>
        <fullName evidence="2">Ubiquitin-like protein</fullName>
    </submittedName>
</protein>
<evidence type="ECO:0000313" key="3">
    <source>
        <dbReference type="Proteomes" id="UP001480595"/>
    </source>
</evidence>
<dbReference type="EMBL" id="JAQQWL010000007">
    <property type="protein sequence ID" value="KAK8064666.1"/>
    <property type="molecule type" value="Genomic_DNA"/>
</dbReference>
<dbReference type="Gene3D" id="3.10.20.90">
    <property type="entry name" value="Phosphatidylinositol 3-kinase Catalytic Subunit, Chain A, domain 1"/>
    <property type="match status" value="1"/>
</dbReference>
<feature type="compositionally biased region" description="Low complexity" evidence="1">
    <location>
        <begin position="21"/>
        <end position="33"/>
    </location>
</feature>
<dbReference type="InterPro" id="IPR029071">
    <property type="entry name" value="Ubiquitin-like_domsf"/>
</dbReference>
<dbReference type="CDD" id="cd01763">
    <property type="entry name" value="Ubl_SUMO_like"/>
    <property type="match status" value="1"/>
</dbReference>
<evidence type="ECO:0000256" key="1">
    <source>
        <dbReference type="SAM" id="MobiDB-lite"/>
    </source>
</evidence>
<keyword evidence="3" id="KW-1185">Reference proteome</keyword>
<proteinExistence type="predicted"/>
<comment type="caution">
    <text evidence="2">The sequence shown here is derived from an EMBL/GenBank/DDBJ whole genome shotgun (WGS) entry which is preliminary data.</text>
</comment>
<accession>A0ABR1V0E4</accession>
<name>A0ABR1V0E4_9PEZI</name>
<dbReference type="SUPFAM" id="SSF54236">
    <property type="entry name" value="Ubiquitin-like"/>
    <property type="match status" value="1"/>
</dbReference>
<sequence length="125" mass="14232">MAGERADHFMERIKSEQRCKASGSGAASGSAAGNEQDNGTDQNKNEDDSMITIRLRENSKFQKQSVWKFKRNETMLAHLHNYANSIQANFDNLRFVTHDGSRINRTDTPESLELKDDEVVDVLQW</sequence>
<dbReference type="RefSeq" id="XP_066715655.1">
    <property type="nucleotide sequence ID" value="XM_066858713.1"/>
</dbReference>
<gene>
    <name evidence="2" type="ORF">PG994_007304</name>
</gene>
<feature type="region of interest" description="Disordered" evidence="1">
    <location>
        <begin position="1"/>
        <end position="49"/>
    </location>
</feature>
<dbReference type="GeneID" id="92091776"/>
<dbReference type="Proteomes" id="UP001480595">
    <property type="component" value="Unassembled WGS sequence"/>
</dbReference>
<reference evidence="2 3" key="1">
    <citation type="submission" date="2023-01" db="EMBL/GenBank/DDBJ databases">
        <title>Analysis of 21 Apiospora genomes using comparative genomics revels a genus with tremendous synthesis potential of carbohydrate active enzymes and secondary metabolites.</title>
        <authorList>
            <person name="Sorensen T."/>
        </authorList>
    </citation>
    <scope>NUCLEOTIDE SEQUENCE [LARGE SCALE GENOMIC DNA]</scope>
    <source>
        <strain evidence="2 3">CBS 135458</strain>
    </source>
</reference>